<sequence>MERPGSSHNRRAHHRVSGKQRLRLVGRTGLRALHGLTDGHMEVPQRRHQHRIVPRPLRRLHPEALPSLLIRLAPPRGNRGVHPCPLLPQLHRSHHRGIRCRFVGSDFPLPLRSVISHRHSQDSTSQVAQFGAEGSLKRLEFILQHTLLESQLLG</sequence>
<dbReference type="EMBL" id="JASCZI010060531">
    <property type="protein sequence ID" value="MED6133508.1"/>
    <property type="molecule type" value="Genomic_DNA"/>
</dbReference>
<evidence type="ECO:0000313" key="1">
    <source>
        <dbReference type="EMBL" id="MED6133508.1"/>
    </source>
</evidence>
<name>A0ABU6SCL5_9FABA</name>
<proteinExistence type="predicted"/>
<dbReference type="Proteomes" id="UP001341840">
    <property type="component" value="Unassembled WGS sequence"/>
</dbReference>
<comment type="caution">
    <text evidence="1">The sequence shown here is derived from an EMBL/GenBank/DDBJ whole genome shotgun (WGS) entry which is preliminary data.</text>
</comment>
<gene>
    <name evidence="1" type="ORF">PIB30_028936</name>
</gene>
<organism evidence="1 2">
    <name type="scientific">Stylosanthes scabra</name>
    <dbReference type="NCBI Taxonomy" id="79078"/>
    <lineage>
        <taxon>Eukaryota</taxon>
        <taxon>Viridiplantae</taxon>
        <taxon>Streptophyta</taxon>
        <taxon>Embryophyta</taxon>
        <taxon>Tracheophyta</taxon>
        <taxon>Spermatophyta</taxon>
        <taxon>Magnoliopsida</taxon>
        <taxon>eudicotyledons</taxon>
        <taxon>Gunneridae</taxon>
        <taxon>Pentapetalae</taxon>
        <taxon>rosids</taxon>
        <taxon>fabids</taxon>
        <taxon>Fabales</taxon>
        <taxon>Fabaceae</taxon>
        <taxon>Papilionoideae</taxon>
        <taxon>50 kb inversion clade</taxon>
        <taxon>dalbergioids sensu lato</taxon>
        <taxon>Dalbergieae</taxon>
        <taxon>Pterocarpus clade</taxon>
        <taxon>Stylosanthes</taxon>
    </lineage>
</organism>
<evidence type="ECO:0000313" key="2">
    <source>
        <dbReference type="Proteomes" id="UP001341840"/>
    </source>
</evidence>
<protein>
    <submittedName>
        <fullName evidence="1">Uncharacterized protein</fullName>
    </submittedName>
</protein>
<accession>A0ABU6SCL5</accession>
<keyword evidence="2" id="KW-1185">Reference proteome</keyword>
<reference evidence="1 2" key="1">
    <citation type="journal article" date="2023" name="Plants (Basel)">
        <title>Bridging the Gap: Combining Genomics and Transcriptomics Approaches to Understand Stylosanthes scabra, an Orphan Legume from the Brazilian Caatinga.</title>
        <authorList>
            <person name="Ferreira-Neto J.R.C."/>
            <person name="da Silva M.D."/>
            <person name="Binneck E."/>
            <person name="de Melo N.F."/>
            <person name="da Silva R.H."/>
            <person name="de Melo A.L.T.M."/>
            <person name="Pandolfi V."/>
            <person name="Bustamante F.O."/>
            <person name="Brasileiro-Vidal A.C."/>
            <person name="Benko-Iseppon A.M."/>
        </authorList>
    </citation>
    <scope>NUCLEOTIDE SEQUENCE [LARGE SCALE GENOMIC DNA]</scope>
    <source>
        <tissue evidence="1">Leaves</tissue>
    </source>
</reference>